<dbReference type="AlphaFoldDB" id="A0A6A6EGK8"/>
<dbReference type="OrthoDB" id="10003767at2759"/>
<gene>
    <name evidence="1" type="ORF">K469DRAFT_625997</name>
</gene>
<accession>A0A6A6EGK8</accession>
<dbReference type="PANTHER" id="PTHR21310">
    <property type="entry name" value="AMINOGLYCOSIDE PHOSPHOTRANSFERASE-RELATED-RELATED"/>
    <property type="match status" value="1"/>
</dbReference>
<dbReference type="SUPFAM" id="SSF56112">
    <property type="entry name" value="Protein kinase-like (PK-like)"/>
    <property type="match status" value="1"/>
</dbReference>
<dbReference type="Proteomes" id="UP000800200">
    <property type="component" value="Unassembled WGS sequence"/>
</dbReference>
<evidence type="ECO:0008006" key="3">
    <source>
        <dbReference type="Google" id="ProtNLM"/>
    </source>
</evidence>
<dbReference type="EMBL" id="ML994620">
    <property type="protein sequence ID" value="KAF2189972.1"/>
    <property type="molecule type" value="Genomic_DNA"/>
</dbReference>
<evidence type="ECO:0000313" key="2">
    <source>
        <dbReference type="Proteomes" id="UP000800200"/>
    </source>
</evidence>
<sequence>MSNRRRDANVFSHAKFNIYALVHLAEQLRNKRCTCDLSQKPKSGSLNWAIILSFDDGVEWVFRSPRTYYGLDEETAGVLLASEAATLKYIRKYSSIPVPEVYSYSSTTLNEIGVPFILMSKARGSPLGTRTWHSLLHDIPNSSVIPRQCLTEKERKKVMRQLGAITSQLSCLRLDKIGSLFEEEGCYSVKTCLSPGLLLHGRHTLKDIPRGPFSQENEYFSSLISALLLHIQYLSLEHHAFFAPVPVPAEYNSYASYLSATDRWNDFITVGSKIDSSKNRLDYFIAGRLLEGMIPSLISESEAFASTFGDGFPICHPDLSTSNIFVDDDFNITCIIDWAFSSSVPNATLLMTPGLPHPRDETEASLTSSFRAGFTDRFNKEGSKMIHPAFWENTRKAWLFTRLVNFDALQDYRHFTELYALVYKQRITHIPALFGKQRMETAVSNMAKILVADDQTPSDIKRGEDAYFSNVGLQRHALSRKLTIAAALSRGFVADGKLWRWIENAVA</sequence>
<protein>
    <recommendedName>
        <fullName evidence="3">Aminoglycoside phosphotransferase domain-containing protein</fullName>
    </recommendedName>
</protein>
<proteinExistence type="predicted"/>
<keyword evidence="2" id="KW-1185">Reference proteome</keyword>
<dbReference type="InterPro" id="IPR011009">
    <property type="entry name" value="Kinase-like_dom_sf"/>
</dbReference>
<dbReference type="PANTHER" id="PTHR21310:SF15">
    <property type="entry name" value="AMINOGLYCOSIDE PHOSPHOTRANSFERASE DOMAIN-CONTAINING PROTEIN"/>
    <property type="match status" value="1"/>
</dbReference>
<dbReference type="InterPro" id="IPR051678">
    <property type="entry name" value="AGP_Transferase"/>
</dbReference>
<evidence type="ECO:0000313" key="1">
    <source>
        <dbReference type="EMBL" id="KAF2189972.1"/>
    </source>
</evidence>
<name>A0A6A6EGK8_9PEZI</name>
<organism evidence="1 2">
    <name type="scientific">Zopfia rhizophila CBS 207.26</name>
    <dbReference type="NCBI Taxonomy" id="1314779"/>
    <lineage>
        <taxon>Eukaryota</taxon>
        <taxon>Fungi</taxon>
        <taxon>Dikarya</taxon>
        <taxon>Ascomycota</taxon>
        <taxon>Pezizomycotina</taxon>
        <taxon>Dothideomycetes</taxon>
        <taxon>Dothideomycetes incertae sedis</taxon>
        <taxon>Zopfiaceae</taxon>
        <taxon>Zopfia</taxon>
    </lineage>
</organism>
<feature type="non-terminal residue" evidence="1">
    <location>
        <position position="1"/>
    </location>
</feature>
<reference evidence="1" key="1">
    <citation type="journal article" date="2020" name="Stud. Mycol.">
        <title>101 Dothideomycetes genomes: a test case for predicting lifestyles and emergence of pathogens.</title>
        <authorList>
            <person name="Haridas S."/>
            <person name="Albert R."/>
            <person name="Binder M."/>
            <person name="Bloem J."/>
            <person name="Labutti K."/>
            <person name="Salamov A."/>
            <person name="Andreopoulos B."/>
            <person name="Baker S."/>
            <person name="Barry K."/>
            <person name="Bills G."/>
            <person name="Bluhm B."/>
            <person name="Cannon C."/>
            <person name="Castanera R."/>
            <person name="Culley D."/>
            <person name="Daum C."/>
            <person name="Ezra D."/>
            <person name="Gonzalez J."/>
            <person name="Henrissat B."/>
            <person name="Kuo A."/>
            <person name="Liang C."/>
            <person name="Lipzen A."/>
            <person name="Lutzoni F."/>
            <person name="Magnuson J."/>
            <person name="Mondo S."/>
            <person name="Nolan M."/>
            <person name="Ohm R."/>
            <person name="Pangilinan J."/>
            <person name="Park H.-J."/>
            <person name="Ramirez L."/>
            <person name="Alfaro M."/>
            <person name="Sun H."/>
            <person name="Tritt A."/>
            <person name="Yoshinaga Y."/>
            <person name="Zwiers L.-H."/>
            <person name="Turgeon B."/>
            <person name="Goodwin S."/>
            <person name="Spatafora J."/>
            <person name="Crous P."/>
            <person name="Grigoriev I."/>
        </authorList>
    </citation>
    <scope>NUCLEOTIDE SEQUENCE</scope>
    <source>
        <strain evidence="1">CBS 207.26</strain>
    </source>
</reference>